<feature type="transmembrane region" description="Helical" evidence="2">
    <location>
        <begin position="282"/>
        <end position="300"/>
    </location>
</feature>
<evidence type="ECO:0000313" key="5">
    <source>
        <dbReference type="Proteomes" id="UP000298030"/>
    </source>
</evidence>
<reference evidence="4 5" key="1">
    <citation type="journal article" date="2019" name="Nat. Ecol. Evol.">
        <title>Megaphylogeny resolves global patterns of mushroom evolution.</title>
        <authorList>
            <person name="Varga T."/>
            <person name="Krizsan K."/>
            <person name="Foldi C."/>
            <person name="Dima B."/>
            <person name="Sanchez-Garcia M."/>
            <person name="Sanchez-Ramirez S."/>
            <person name="Szollosi G.J."/>
            <person name="Szarkandi J.G."/>
            <person name="Papp V."/>
            <person name="Albert L."/>
            <person name="Andreopoulos W."/>
            <person name="Angelini C."/>
            <person name="Antonin V."/>
            <person name="Barry K.W."/>
            <person name="Bougher N.L."/>
            <person name="Buchanan P."/>
            <person name="Buyck B."/>
            <person name="Bense V."/>
            <person name="Catcheside P."/>
            <person name="Chovatia M."/>
            <person name="Cooper J."/>
            <person name="Damon W."/>
            <person name="Desjardin D."/>
            <person name="Finy P."/>
            <person name="Geml J."/>
            <person name="Haridas S."/>
            <person name="Hughes K."/>
            <person name="Justo A."/>
            <person name="Karasinski D."/>
            <person name="Kautmanova I."/>
            <person name="Kiss B."/>
            <person name="Kocsube S."/>
            <person name="Kotiranta H."/>
            <person name="LaButti K.M."/>
            <person name="Lechner B.E."/>
            <person name="Liimatainen K."/>
            <person name="Lipzen A."/>
            <person name="Lukacs Z."/>
            <person name="Mihaltcheva S."/>
            <person name="Morgado L.N."/>
            <person name="Niskanen T."/>
            <person name="Noordeloos M.E."/>
            <person name="Ohm R.A."/>
            <person name="Ortiz-Santana B."/>
            <person name="Ovrebo C."/>
            <person name="Racz N."/>
            <person name="Riley R."/>
            <person name="Savchenko A."/>
            <person name="Shiryaev A."/>
            <person name="Soop K."/>
            <person name="Spirin V."/>
            <person name="Szebenyi C."/>
            <person name="Tomsovsky M."/>
            <person name="Tulloss R.E."/>
            <person name="Uehling J."/>
            <person name="Grigoriev I.V."/>
            <person name="Vagvolgyi C."/>
            <person name="Papp T."/>
            <person name="Martin F.M."/>
            <person name="Miettinen O."/>
            <person name="Hibbett D.S."/>
            <person name="Nagy L.G."/>
        </authorList>
    </citation>
    <scope>NUCLEOTIDE SEQUENCE [LARGE SCALE GENOMIC DNA]</scope>
    <source>
        <strain evidence="4 5">FP101781</strain>
    </source>
</reference>
<evidence type="ECO:0000256" key="1">
    <source>
        <dbReference type="SAM" id="MobiDB-lite"/>
    </source>
</evidence>
<feature type="transmembrane region" description="Helical" evidence="2">
    <location>
        <begin position="125"/>
        <end position="147"/>
    </location>
</feature>
<keyword evidence="5" id="KW-1185">Reference proteome</keyword>
<dbReference type="EMBL" id="QPFP01000053">
    <property type="protein sequence ID" value="TEB25825.1"/>
    <property type="molecule type" value="Genomic_DNA"/>
</dbReference>
<feature type="transmembrane region" description="Helical" evidence="2">
    <location>
        <begin position="215"/>
        <end position="234"/>
    </location>
</feature>
<feature type="transmembrane region" description="Helical" evidence="2">
    <location>
        <begin position="57"/>
        <end position="75"/>
    </location>
</feature>
<dbReference type="Proteomes" id="UP000298030">
    <property type="component" value="Unassembled WGS sequence"/>
</dbReference>
<dbReference type="InterPro" id="IPR045340">
    <property type="entry name" value="DUF6533"/>
</dbReference>
<protein>
    <recommendedName>
        <fullName evidence="3">DUF6533 domain-containing protein</fullName>
    </recommendedName>
</protein>
<feature type="transmembrane region" description="Helical" evidence="2">
    <location>
        <begin position="254"/>
        <end position="276"/>
    </location>
</feature>
<evidence type="ECO:0000313" key="4">
    <source>
        <dbReference type="EMBL" id="TEB25825.1"/>
    </source>
</evidence>
<keyword evidence="2" id="KW-0812">Transmembrane</keyword>
<dbReference type="Pfam" id="PF20151">
    <property type="entry name" value="DUF6533"/>
    <property type="match status" value="1"/>
</dbReference>
<feature type="region of interest" description="Disordered" evidence="1">
    <location>
        <begin position="342"/>
        <end position="368"/>
    </location>
</feature>
<feature type="transmembrane region" description="Helical" evidence="2">
    <location>
        <begin position="95"/>
        <end position="118"/>
    </location>
</feature>
<dbReference type="AlphaFoldDB" id="A0A4Y7SVC5"/>
<sequence length="368" mass="40247">MVVTQEQIDALSAAVSTWRLQEYTHISFFALYIYYVLTTVDEEVRISVPQKWSRGKILFLVIRYGICIFIVLQLVRDYRNYFTLSPATCKALMIVYDVAFYSAALSCSATLGLCLCALLQVRRLYLLPIVFVCMGRTLVQAIFSLVADAQYPGARFFPKAHAPKCPPGLTPICPKLPAEPIGSLDEELGYPCYVPSPDIWATETVAGIGRDSRNYLNFAFTIVLFFLAVITLFVRYKGQKGPLIQVITRDGGLYYVALAATGVLSTVLNTPAVISVGDVEGHPAYILLNVASITAIPILAQRLMINMREVDYMGSRPLASTLLFANDGTSSEDSLEVGIPYSNALSPEPTGGSYRQNMGATADAASPA</sequence>
<proteinExistence type="predicted"/>
<keyword evidence="2" id="KW-1133">Transmembrane helix</keyword>
<evidence type="ECO:0000259" key="3">
    <source>
        <dbReference type="Pfam" id="PF20151"/>
    </source>
</evidence>
<evidence type="ECO:0000256" key="2">
    <source>
        <dbReference type="SAM" id="Phobius"/>
    </source>
</evidence>
<dbReference type="OrthoDB" id="2638860at2759"/>
<organism evidence="4 5">
    <name type="scientific">Coprinellus micaceus</name>
    <name type="common">Glistening ink-cap mushroom</name>
    <name type="synonym">Coprinus micaceus</name>
    <dbReference type="NCBI Taxonomy" id="71717"/>
    <lineage>
        <taxon>Eukaryota</taxon>
        <taxon>Fungi</taxon>
        <taxon>Dikarya</taxon>
        <taxon>Basidiomycota</taxon>
        <taxon>Agaricomycotina</taxon>
        <taxon>Agaricomycetes</taxon>
        <taxon>Agaricomycetidae</taxon>
        <taxon>Agaricales</taxon>
        <taxon>Agaricineae</taxon>
        <taxon>Psathyrellaceae</taxon>
        <taxon>Coprinellus</taxon>
    </lineage>
</organism>
<feature type="domain" description="DUF6533" evidence="3">
    <location>
        <begin position="23"/>
        <end position="67"/>
    </location>
</feature>
<gene>
    <name evidence="4" type="ORF">FA13DRAFT_1817260</name>
</gene>
<keyword evidence="2" id="KW-0472">Membrane</keyword>
<feature type="transmembrane region" description="Helical" evidence="2">
    <location>
        <begin position="20"/>
        <end position="37"/>
    </location>
</feature>
<accession>A0A4Y7SVC5</accession>
<comment type="caution">
    <text evidence="4">The sequence shown here is derived from an EMBL/GenBank/DDBJ whole genome shotgun (WGS) entry which is preliminary data.</text>
</comment>
<name>A0A4Y7SVC5_COPMI</name>